<evidence type="ECO:0000313" key="5">
    <source>
        <dbReference type="EMBL" id="RHY96288.1"/>
    </source>
</evidence>
<sequence>MFLARTFQHGWTRRSMSTSTGGGFHFPSPRSLQSLVKLDDLQQETPDAIRRIWGEYHDAKSDALATVLSATELETLIARGKKCSFFVFPVYRVNSETKEEGFFTMLSQFQDKCFLLTTLDAYRENPAQAPPCLTVSLFDDLVPSKELALVRGDVANVLDKPEASVLLDAVLARYVDDDLFSTVEAFNLKPHEFNFDAYLAECKKKRDDSRE</sequence>
<comment type="similarity">
    <text evidence="2">Belongs to the ATP11 family.</text>
</comment>
<comment type="caution">
    <text evidence="5">The sequence shown here is derived from an EMBL/GenBank/DDBJ whole genome shotgun (WGS) entry which is preliminary data.</text>
</comment>
<dbReference type="PANTHER" id="PTHR13126">
    <property type="entry name" value="CHAPERONE ATP11"/>
    <property type="match status" value="1"/>
</dbReference>
<dbReference type="Proteomes" id="UP000285430">
    <property type="component" value="Unassembled WGS sequence"/>
</dbReference>
<evidence type="ECO:0000313" key="8">
    <source>
        <dbReference type="Proteomes" id="UP000285712"/>
    </source>
</evidence>
<dbReference type="Proteomes" id="UP000285712">
    <property type="component" value="Unassembled WGS sequence"/>
</dbReference>
<organism evidence="5 8">
    <name type="scientific">Aphanomyces astaci</name>
    <name type="common">Crayfish plague agent</name>
    <dbReference type="NCBI Taxonomy" id="112090"/>
    <lineage>
        <taxon>Eukaryota</taxon>
        <taxon>Sar</taxon>
        <taxon>Stramenopiles</taxon>
        <taxon>Oomycota</taxon>
        <taxon>Saprolegniomycetes</taxon>
        <taxon>Saprolegniales</taxon>
        <taxon>Verrucalvaceae</taxon>
        <taxon>Aphanomyces</taxon>
    </lineage>
</organism>
<reference evidence="7 8" key="1">
    <citation type="submission" date="2018-08" db="EMBL/GenBank/DDBJ databases">
        <title>Aphanomyces genome sequencing and annotation.</title>
        <authorList>
            <person name="Minardi D."/>
            <person name="Oidtmann B."/>
            <person name="Van Der Giezen M."/>
            <person name="Studholme D.J."/>
        </authorList>
    </citation>
    <scope>NUCLEOTIDE SEQUENCE [LARGE SCALE GENOMIC DNA]</scope>
    <source>
        <strain evidence="6 7">Da</strain>
        <strain evidence="5 8">Sv</strain>
    </source>
</reference>
<gene>
    <name evidence="5" type="ORF">DYB35_006338</name>
    <name evidence="6" type="ORF">DYB37_006862</name>
</gene>
<dbReference type="GO" id="GO:0005739">
    <property type="term" value="C:mitochondrion"/>
    <property type="evidence" value="ECO:0007669"/>
    <property type="project" value="UniProtKB-SubCell"/>
</dbReference>
<evidence type="ECO:0000256" key="3">
    <source>
        <dbReference type="ARBA" id="ARBA00022946"/>
    </source>
</evidence>
<name>A0A3R6WQN1_APHAT</name>
<evidence type="ECO:0000313" key="7">
    <source>
        <dbReference type="Proteomes" id="UP000285430"/>
    </source>
</evidence>
<evidence type="ECO:0000256" key="4">
    <source>
        <dbReference type="ARBA" id="ARBA00023128"/>
    </source>
</evidence>
<evidence type="ECO:0000256" key="1">
    <source>
        <dbReference type="ARBA" id="ARBA00004173"/>
    </source>
</evidence>
<dbReference type="GO" id="GO:0033615">
    <property type="term" value="P:mitochondrial proton-transporting ATP synthase complex assembly"/>
    <property type="evidence" value="ECO:0007669"/>
    <property type="project" value="TreeGrafter"/>
</dbReference>
<dbReference type="VEuPathDB" id="FungiDB:H257_07178"/>
<dbReference type="Pfam" id="PF06644">
    <property type="entry name" value="ATP11"/>
    <property type="match status" value="1"/>
</dbReference>
<evidence type="ECO:0008006" key="9">
    <source>
        <dbReference type="Google" id="ProtNLM"/>
    </source>
</evidence>
<keyword evidence="3" id="KW-0809">Transit peptide</keyword>
<dbReference type="PANTHER" id="PTHR13126:SF0">
    <property type="entry name" value="ATP SYNTHASE MITOCHONDRIAL F1 COMPLEX ASSEMBLY FACTOR 1"/>
    <property type="match status" value="1"/>
</dbReference>
<dbReference type="InterPro" id="IPR010591">
    <property type="entry name" value="ATP11"/>
</dbReference>
<evidence type="ECO:0000313" key="6">
    <source>
        <dbReference type="EMBL" id="RHZ19136.1"/>
    </source>
</evidence>
<dbReference type="EMBL" id="QUTG01002428">
    <property type="protein sequence ID" value="RHY96288.1"/>
    <property type="molecule type" value="Genomic_DNA"/>
</dbReference>
<dbReference type="AlphaFoldDB" id="A0A3R6WQN1"/>
<dbReference type="EMBL" id="QUTH01003474">
    <property type="protein sequence ID" value="RHZ19136.1"/>
    <property type="molecule type" value="Genomic_DNA"/>
</dbReference>
<comment type="subcellular location">
    <subcellularLocation>
        <location evidence="1">Mitochondrion</location>
    </subcellularLocation>
</comment>
<keyword evidence="4" id="KW-0496">Mitochondrion</keyword>
<proteinExistence type="inferred from homology"/>
<accession>A0A3R6WQN1</accession>
<evidence type="ECO:0000256" key="2">
    <source>
        <dbReference type="ARBA" id="ARBA00009116"/>
    </source>
</evidence>
<protein>
    <recommendedName>
        <fullName evidence="9">ATP synthase mitochondrial F1 complex assembly factor 1</fullName>
    </recommendedName>
</protein>